<protein>
    <recommendedName>
        <fullName evidence="1">HTH luxR-type domain-containing protein</fullName>
    </recommendedName>
</protein>
<name>A0A364NSU3_9PROT</name>
<dbReference type="EMBL" id="PGTO01000037">
    <property type="protein sequence ID" value="RAU20102.1"/>
    <property type="molecule type" value="Genomic_DNA"/>
</dbReference>
<feature type="domain" description="HTH luxR-type" evidence="1">
    <location>
        <begin position="229"/>
        <end position="286"/>
    </location>
</feature>
<organism evidence="2 3">
    <name type="scientific">Paramagnetospirillum kuznetsovii</name>
    <dbReference type="NCBI Taxonomy" id="2053833"/>
    <lineage>
        <taxon>Bacteria</taxon>
        <taxon>Pseudomonadati</taxon>
        <taxon>Pseudomonadota</taxon>
        <taxon>Alphaproteobacteria</taxon>
        <taxon>Rhodospirillales</taxon>
        <taxon>Magnetospirillaceae</taxon>
        <taxon>Paramagnetospirillum</taxon>
    </lineage>
</organism>
<keyword evidence="3" id="KW-1185">Reference proteome</keyword>
<dbReference type="AlphaFoldDB" id="A0A364NSU3"/>
<dbReference type="Proteomes" id="UP000251075">
    <property type="component" value="Unassembled WGS sequence"/>
</dbReference>
<gene>
    <name evidence="2" type="ORF">CU669_20195</name>
</gene>
<evidence type="ECO:0000313" key="2">
    <source>
        <dbReference type="EMBL" id="RAU20102.1"/>
    </source>
</evidence>
<dbReference type="InterPro" id="IPR036388">
    <property type="entry name" value="WH-like_DNA-bd_sf"/>
</dbReference>
<dbReference type="GO" id="GO:0003677">
    <property type="term" value="F:DNA binding"/>
    <property type="evidence" value="ECO:0007669"/>
    <property type="project" value="InterPro"/>
</dbReference>
<accession>A0A364NSU3</accession>
<dbReference type="SMART" id="SM00421">
    <property type="entry name" value="HTH_LUXR"/>
    <property type="match status" value="1"/>
</dbReference>
<sequence>MEHVEGSLLEQINPEKAQILRITISLPFRQVDLAVGQSGHFIRPVMPPEELLDHSADPGGKATLLVTRPYGPTHPDEIAFMEGLSTYFDAAASFGRHVAEARLRVEILGDVLDRLPVGTLVLDTSSRLLVANRNAQTYLDQWPDLFIDEFGRCRAKVRAMDKMLAEAIEAASHETKGKAQKVIQLVDDGERAVRLFITPLRNRGLGATVVFIADGNQRIPQLSSAIRELYGLSAAEAQLVQGLLEGRRLDDLAKQSRVSIHTIRAQLKSVFSKTGARRQTDLVNMVLTGPASLAVSSN</sequence>
<dbReference type="InterPro" id="IPR000792">
    <property type="entry name" value="Tscrpt_reg_LuxR_C"/>
</dbReference>
<comment type="caution">
    <text evidence="2">The sequence shown here is derived from an EMBL/GenBank/DDBJ whole genome shotgun (WGS) entry which is preliminary data.</text>
</comment>
<evidence type="ECO:0000259" key="1">
    <source>
        <dbReference type="SMART" id="SM00421"/>
    </source>
</evidence>
<proteinExistence type="predicted"/>
<evidence type="ECO:0000313" key="3">
    <source>
        <dbReference type="Proteomes" id="UP000251075"/>
    </source>
</evidence>
<dbReference type="SUPFAM" id="SSF46894">
    <property type="entry name" value="C-terminal effector domain of the bipartite response regulators"/>
    <property type="match status" value="1"/>
</dbReference>
<dbReference type="InterPro" id="IPR016032">
    <property type="entry name" value="Sig_transdc_resp-reg_C-effctor"/>
</dbReference>
<dbReference type="GO" id="GO:0006355">
    <property type="term" value="P:regulation of DNA-templated transcription"/>
    <property type="evidence" value="ECO:0007669"/>
    <property type="project" value="InterPro"/>
</dbReference>
<reference evidence="2 3" key="1">
    <citation type="submission" date="2017-11" db="EMBL/GenBank/DDBJ databases">
        <title>Draft genome sequence of magnetotactic bacterium Magnetospirillum kuznetsovii LBB-42.</title>
        <authorList>
            <person name="Grouzdev D.S."/>
            <person name="Rysina M.S."/>
            <person name="Baslerov R.V."/>
            <person name="Koziaeva V."/>
        </authorList>
    </citation>
    <scope>NUCLEOTIDE SEQUENCE [LARGE SCALE GENOMIC DNA]</scope>
    <source>
        <strain evidence="2 3">LBB-42</strain>
    </source>
</reference>
<dbReference type="Gene3D" id="1.10.10.10">
    <property type="entry name" value="Winged helix-like DNA-binding domain superfamily/Winged helix DNA-binding domain"/>
    <property type="match status" value="1"/>
</dbReference>